<evidence type="ECO:0000256" key="1">
    <source>
        <dbReference type="SAM" id="MobiDB-lite"/>
    </source>
</evidence>
<dbReference type="OrthoDB" id="3130166at2759"/>
<protein>
    <recommendedName>
        <fullName evidence="3">DUF6533 domain-containing protein</fullName>
    </recommendedName>
</protein>
<keyword evidence="2" id="KW-1133">Transmembrane helix</keyword>
<proteinExistence type="predicted"/>
<organism evidence="4 5">
    <name type="scientific">Collybiopsis confluens</name>
    <dbReference type="NCBI Taxonomy" id="2823264"/>
    <lineage>
        <taxon>Eukaryota</taxon>
        <taxon>Fungi</taxon>
        <taxon>Dikarya</taxon>
        <taxon>Basidiomycota</taxon>
        <taxon>Agaricomycotina</taxon>
        <taxon>Agaricomycetes</taxon>
        <taxon>Agaricomycetidae</taxon>
        <taxon>Agaricales</taxon>
        <taxon>Marasmiineae</taxon>
        <taxon>Omphalotaceae</taxon>
        <taxon>Collybiopsis</taxon>
    </lineage>
</organism>
<dbReference type="AlphaFoldDB" id="A0A8H5CBS8"/>
<dbReference type="Pfam" id="PF20151">
    <property type="entry name" value="DUF6533"/>
    <property type="match status" value="1"/>
</dbReference>
<feature type="transmembrane region" description="Helical" evidence="2">
    <location>
        <begin position="145"/>
        <end position="168"/>
    </location>
</feature>
<keyword evidence="2" id="KW-0472">Membrane</keyword>
<reference evidence="4 5" key="1">
    <citation type="journal article" date="2020" name="ISME J.">
        <title>Uncovering the hidden diversity of litter-decomposition mechanisms in mushroom-forming fungi.</title>
        <authorList>
            <person name="Floudas D."/>
            <person name="Bentzer J."/>
            <person name="Ahren D."/>
            <person name="Johansson T."/>
            <person name="Persson P."/>
            <person name="Tunlid A."/>
        </authorList>
    </citation>
    <scope>NUCLEOTIDE SEQUENCE [LARGE SCALE GENOMIC DNA]</scope>
    <source>
        <strain evidence="4 5">CBS 406.79</strain>
    </source>
</reference>
<evidence type="ECO:0000313" key="5">
    <source>
        <dbReference type="Proteomes" id="UP000518752"/>
    </source>
</evidence>
<feature type="transmembrane region" description="Helical" evidence="2">
    <location>
        <begin position="86"/>
        <end position="106"/>
    </location>
</feature>
<accession>A0A8H5CBS8</accession>
<gene>
    <name evidence="4" type="ORF">D9757_014696</name>
</gene>
<dbReference type="EMBL" id="JAACJN010000565">
    <property type="protein sequence ID" value="KAF5338839.1"/>
    <property type="molecule type" value="Genomic_DNA"/>
</dbReference>
<comment type="caution">
    <text evidence="4">The sequence shown here is derived from an EMBL/GenBank/DDBJ whole genome shotgun (WGS) entry which is preliminary data.</text>
</comment>
<evidence type="ECO:0000313" key="4">
    <source>
        <dbReference type="EMBL" id="KAF5338839.1"/>
    </source>
</evidence>
<sequence length="305" mass="34478">MCCPVYELPVYVLVLFDASPTLVLRWIYLSLPDYMSSTALLMDYQTVALVDCVVHGQMGQFYDYSLTIWDEIEYVRREPRISIAKACYLLARYGAMAGTILVMLPVSSEVPELVLRLIPIVASESYLAYEERGAHVVGNHPHNYIIVYILVMIYEFVTLTLSLIRIINWRKSIPEHIRAPLIDALQRDVLGFVNIAIVLQSAASLPLLFTDLAEAPQLRTGCAQLQAVIHSIFSTRMVLHLRDIDAPGCSVLQTEIKTEMMFAARSRISRITTITFPETDEDATEEEEAEEEEEEEEEEKAIGAV</sequence>
<name>A0A8H5CBS8_9AGAR</name>
<feature type="region of interest" description="Disordered" evidence="1">
    <location>
        <begin position="277"/>
        <end position="305"/>
    </location>
</feature>
<feature type="domain" description="DUF6533" evidence="3">
    <location>
        <begin position="61"/>
        <end position="96"/>
    </location>
</feature>
<evidence type="ECO:0000259" key="3">
    <source>
        <dbReference type="Pfam" id="PF20151"/>
    </source>
</evidence>
<keyword evidence="2" id="KW-0812">Transmembrane</keyword>
<evidence type="ECO:0000256" key="2">
    <source>
        <dbReference type="SAM" id="Phobius"/>
    </source>
</evidence>
<dbReference type="InterPro" id="IPR045340">
    <property type="entry name" value="DUF6533"/>
</dbReference>
<feature type="transmembrane region" description="Helical" evidence="2">
    <location>
        <begin position="189"/>
        <end position="209"/>
    </location>
</feature>
<feature type="compositionally biased region" description="Acidic residues" evidence="1">
    <location>
        <begin position="278"/>
        <end position="299"/>
    </location>
</feature>
<keyword evidence="5" id="KW-1185">Reference proteome</keyword>
<dbReference type="Proteomes" id="UP000518752">
    <property type="component" value="Unassembled WGS sequence"/>
</dbReference>